<evidence type="ECO:0000256" key="2">
    <source>
        <dbReference type="SAM" id="MobiDB-lite"/>
    </source>
</evidence>
<dbReference type="Gene3D" id="1.20.5.340">
    <property type="match status" value="1"/>
</dbReference>
<feature type="coiled-coil region" evidence="1">
    <location>
        <begin position="38"/>
        <end position="114"/>
    </location>
</feature>
<dbReference type="GO" id="GO:0004222">
    <property type="term" value="F:metalloendopeptidase activity"/>
    <property type="evidence" value="ECO:0007669"/>
    <property type="project" value="TreeGrafter"/>
</dbReference>
<evidence type="ECO:0000259" key="4">
    <source>
        <dbReference type="Pfam" id="PF01551"/>
    </source>
</evidence>
<protein>
    <submittedName>
        <fullName evidence="5">Peptidase M23</fullName>
    </submittedName>
</protein>
<evidence type="ECO:0000256" key="3">
    <source>
        <dbReference type="SAM" id="SignalP"/>
    </source>
</evidence>
<dbReference type="InterPro" id="IPR050570">
    <property type="entry name" value="Cell_wall_metabolism_enzyme"/>
</dbReference>
<evidence type="ECO:0000313" key="5">
    <source>
        <dbReference type="EMBL" id="RQW61131.1"/>
    </source>
</evidence>
<sequence length="370" mass="41609">MKNKLSLTQIIFYFCCFIATMSAFAASQQELKGVSSEISRQKQSLASQSNKLDKLQSELKKQELSIAGLEKEIEQTKRKLASANANIQKLEAKISKLAEQKKQQSDKLEQLIHAYYVMKDSHSASSLLEDGSEEDRLSQYFQYLAKARANAIEELEDTTRQLRNSEDKLNSEKQQIQSLLTEQTQKRDSLQTTQNKRKSTVSKIRSDISSDKVYLAELQRNESRLKAEIAKAAKRNSVLMNGIASQKGKLPWPLKGRVLHHFGSHQTGQINWKGIVIDANYGQPVKAIYSGRVVFSEYLRGYGLVILLDHGKGDMTLYGFNQSLLKKEGDKVVAGETIALAGDTGGQSSPALYFEVRRNSRAENPLNWLN</sequence>
<dbReference type="CDD" id="cd12797">
    <property type="entry name" value="M23_peptidase"/>
    <property type="match status" value="1"/>
</dbReference>
<organism evidence="5 6">
    <name type="scientific">Vibrio viridaestus</name>
    <dbReference type="NCBI Taxonomy" id="2487322"/>
    <lineage>
        <taxon>Bacteria</taxon>
        <taxon>Pseudomonadati</taxon>
        <taxon>Pseudomonadota</taxon>
        <taxon>Gammaproteobacteria</taxon>
        <taxon>Vibrionales</taxon>
        <taxon>Vibrionaceae</taxon>
        <taxon>Vibrio</taxon>
    </lineage>
</organism>
<feature type="region of interest" description="Disordered" evidence="2">
    <location>
        <begin position="180"/>
        <end position="202"/>
    </location>
</feature>
<dbReference type="PANTHER" id="PTHR21666">
    <property type="entry name" value="PEPTIDASE-RELATED"/>
    <property type="match status" value="1"/>
</dbReference>
<keyword evidence="1" id="KW-0175">Coiled coil</keyword>
<dbReference type="AlphaFoldDB" id="A0A3N9TAI7"/>
<dbReference type="OrthoDB" id="9784703at2"/>
<accession>A0A3N9TAI7</accession>
<dbReference type="PANTHER" id="PTHR21666:SF270">
    <property type="entry name" value="MUREIN HYDROLASE ACTIVATOR ENVC"/>
    <property type="match status" value="1"/>
</dbReference>
<dbReference type="Proteomes" id="UP000281112">
    <property type="component" value="Unassembled WGS sequence"/>
</dbReference>
<dbReference type="Gene3D" id="2.70.70.10">
    <property type="entry name" value="Glucose Permease (Domain IIA)"/>
    <property type="match status" value="1"/>
</dbReference>
<feature type="chain" id="PRO_5018195162" evidence="3">
    <location>
        <begin position="26"/>
        <end position="370"/>
    </location>
</feature>
<evidence type="ECO:0000313" key="6">
    <source>
        <dbReference type="Proteomes" id="UP000281112"/>
    </source>
</evidence>
<comment type="caution">
    <text evidence="5">The sequence shown here is derived from an EMBL/GenBank/DDBJ whole genome shotgun (WGS) entry which is preliminary data.</text>
</comment>
<reference evidence="5 6" key="1">
    <citation type="submission" date="2018-11" db="EMBL/GenBank/DDBJ databases">
        <title>Vibrio LJC006 sp. nov., isolated from seawater during the bloom of the enteromorpha.</title>
        <authorList>
            <person name="Liang J."/>
        </authorList>
    </citation>
    <scope>NUCLEOTIDE SEQUENCE [LARGE SCALE GENOMIC DNA]</scope>
    <source>
        <strain evidence="5 6">LJC006</strain>
    </source>
</reference>
<keyword evidence="3" id="KW-0732">Signal</keyword>
<name>A0A3N9TAI7_9VIBR</name>
<dbReference type="InterPro" id="IPR011055">
    <property type="entry name" value="Dup_hybrid_motif"/>
</dbReference>
<evidence type="ECO:0000256" key="1">
    <source>
        <dbReference type="SAM" id="Coils"/>
    </source>
</evidence>
<feature type="domain" description="M23ase beta-sheet core" evidence="4">
    <location>
        <begin position="272"/>
        <end position="365"/>
    </location>
</feature>
<feature type="signal peptide" evidence="3">
    <location>
        <begin position="1"/>
        <end position="25"/>
    </location>
</feature>
<gene>
    <name evidence="5" type="ORF">EES38_20885</name>
</gene>
<dbReference type="SUPFAM" id="SSF51261">
    <property type="entry name" value="Duplicated hybrid motif"/>
    <property type="match status" value="1"/>
</dbReference>
<dbReference type="Pfam" id="PF01551">
    <property type="entry name" value="Peptidase_M23"/>
    <property type="match status" value="1"/>
</dbReference>
<dbReference type="FunFam" id="2.70.70.10:FF:000003">
    <property type="entry name" value="Murein hydrolase activator EnvC"/>
    <property type="match status" value="1"/>
</dbReference>
<proteinExistence type="predicted"/>
<dbReference type="EMBL" id="RJVQ01000016">
    <property type="protein sequence ID" value="RQW61131.1"/>
    <property type="molecule type" value="Genomic_DNA"/>
</dbReference>
<keyword evidence="6" id="KW-1185">Reference proteome</keyword>
<dbReference type="InterPro" id="IPR016047">
    <property type="entry name" value="M23ase_b-sheet_dom"/>
</dbReference>